<reference evidence="1" key="2">
    <citation type="journal article" date="2015" name="Fish Shellfish Immunol.">
        <title>Early steps in the European eel (Anguilla anguilla)-Vibrio vulnificus interaction in the gills: Role of the RtxA13 toxin.</title>
        <authorList>
            <person name="Callol A."/>
            <person name="Pajuelo D."/>
            <person name="Ebbesson L."/>
            <person name="Teles M."/>
            <person name="MacKenzie S."/>
            <person name="Amaro C."/>
        </authorList>
    </citation>
    <scope>NUCLEOTIDE SEQUENCE</scope>
</reference>
<reference evidence="1" key="1">
    <citation type="submission" date="2014-11" db="EMBL/GenBank/DDBJ databases">
        <authorList>
            <person name="Amaro Gonzalez C."/>
        </authorList>
    </citation>
    <scope>NUCLEOTIDE SEQUENCE</scope>
</reference>
<dbReference type="EMBL" id="GBXM01088921">
    <property type="protein sequence ID" value="JAH19656.1"/>
    <property type="molecule type" value="Transcribed_RNA"/>
</dbReference>
<proteinExistence type="predicted"/>
<dbReference type="EMBL" id="GBXM01092674">
    <property type="protein sequence ID" value="JAH15903.1"/>
    <property type="molecule type" value="Transcribed_RNA"/>
</dbReference>
<accession>A0A0E9QRR5</accession>
<dbReference type="AlphaFoldDB" id="A0A0E9QRR5"/>
<organism evidence="1">
    <name type="scientific">Anguilla anguilla</name>
    <name type="common">European freshwater eel</name>
    <name type="synonym">Muraena anguilla</name>
    <dbReference type="NCBI Taxonomy" id="7936"/>
    <lineage>
        <taxon>Eukaryota</taxon>
        <taxon>Metazoa</taxon>
        <taxon>Chordata</taxon>
        <taxon>Craniata</taxon>
        <taxon>Vertebrata</taxon>
        <taxon>Euteleostomi</taxon>
        <taxon>Actinopterygii</taxon>
        <taxon>Neopterygii</taxon>
        <taxon>Teleostei</taxon>
        <taxon>Anguilliformes</taxon>
        <taxon>Anguillidae</taxon>
        <taxon>Anguilla</taxon>
    </lineage>
</organism>
<sequence>MGRLQFPQAAMEAANGKGAFGYWTECARIRILGISDS</sequence>
<protein>
    <submittedName>
        <fullName evidence="1">Uncharacterized protein</fullName>
    </submittedName>
</protein>
<name>A0A0E9QRR5_ANGAN</name>
<evidence type="ECO:0000313" key="1">
    <source>
        <dbReference type="EMBL" id="JAH19656.1"/>
    </source>
</evidence>